<dbReference type="InterPro" id="IPR003660">
    <property type="entry name" value="HAMP_dom"/>
</dbReference>
<dbReference type="PRINTS" id="PR00344">
    <property type="entry name" value="BCTRLSENSOR"/>
</dbReference>
<evidence type="ECO:0000256" key="24">
    <source>
        <dbReference type="SAM" id="Coils"/>
    </source>
</evidence>
<comment type="function">
    <text evidence="22">Member of the two-component regulatory system NreB/NreC involved in the control of dissimilatory nitrate/nitrite reduction in response to oxygen. NreB functions as a direct oxygen sensor histidine kinase which is autophosphorylated, in the absence of oxygen, probably at the conserved histidine residue, and transfers its phosphate group probably to a conserved aspartate residue of NreC. NreB/NreC activates the expression of the nitrate (narGHJI) and nitrite (nir) reductase operons, as well as the putative nitrate transporter gene narT.</text>
</comment>
<dbReference type="SUPFAM" id="SSF103190">
    <property type="entry name" value="Sensory domain-like"/>
    <property type="match status" value="1"/>
</dbReference>
<keyword evidence="16" id="KW-0067">ATP-binding</keyword>
<evidence type="ECO:0000256" key="20">
    <source>
        <dbReference type="ARBA" id="ARBA00023014"/>
    </source>
</evidence>
<accession>A0A1Q8QZZ3</accession>
<keyword evidence="29" id="KW-1185">Reference proteome</keyword>
<dbReference type="Gene3D" id="3.30.565.10">
    <property type="entry name" value="Histidine kinase-like ATPase, C-terminal domain"/>
    <property type="match status" value="1"/>
</dbReference>
<dbReference type="GO" id="GO:0005524">
    <property type="term" value="F:ATP binding"/>
    <property type="evidence" value="ECO:0007669"/>
    <property type="project" value="UniProtKB-KW"/>
</dbReference>
<evidence type="ECO:0000256" key="16">
    <source>
        <dbReference type="ARBA" id="ARBA00022840"/>
    </source>
</evidence>
<dbReference type="OrthoDB" id="9781904at2"/>
<dbReference type="EC" id="2.7.13.3" evidence="5"/>
<keyword evidence="13" id="KW-0479">Metal-binding</keyword>
<dbReference type="GO" id="GO:0000155">
    <property type="term" value="F:phosphorelay sensor kinase activity"/>
    <property type="evidence" value="ECO:0007669"/>
    <property type="project" value="InterPro"/>
</dbReference>
<dbReference type="PANTHER" id="PTHR24421">
    <property type="entry name" value="NITRATE/NITRITE SENSOR PROTEIN NARX-RELATED"/>
    <property type="match status" value="1"/>
</dbReference>
<evidence type="ECO:0000259" key="26">
    <source>
        <dbReference type="PROSITE" id="PS50109"/>
    </source>
</evidence>
<sequence length="505" mass="56603">MTLKSRVKEIKEKGLRNPFVNYLKEKLRHVRVQYKILGLVGVLVLLLSSMIVWQMGNILTNNLRDQLDKRAVSIGSDVAARATNELLINNAYAVYELLQNTLKNNEDVLYIFVVDPQGNVLAHTFGEAFPKELLKANAVPGTDKYHLTAFRTEVGIVRDVAVPILNGKLGVARVGMEENGLQKAVLQMTWNLLLIALFVSALGIVAAVLLTRVLTQPIRELVSLTQRVTQGELDVQGMVHSQDEIGVLTEAFNQMTVSLSQNYREREDLMVELREKEEMRLQLLEKVMTAQEEERKRISRELHDETSQALTSLMVGLKVLESEASFCAVGDRLQEMRQTVAQTLEEVHHLARELRPSVLDDMGLVPALERYLREYETKFGTEIDFHVIGFQEHRVSPAIEVALYRIVQEALTNVAKYAEASMVSILLDWRAGWVSAIVEDNGQGFDPNQTVTQPGRGLGLFGMQERAALLGGTFKIESQKRIGTTVFIKIPDKGNLFSGITPAEV</sequence>
<dbReference type="InterPro" id="IPR029151">
    <property type="entry name" value="Sensor-like_sf"/>
</dbReference>
<dbReference type="InterPro" id="IPR036890">
    <property type="entry name" value="HATPase_C_sf"/>
</dbReference>
<comment type="subcellular location">
    <subcellularLocation>
        <location evidence="4">Cell membrane</location>
        <topology evidence="4">Multi-pass membrane protein</topology>
    </subcellularLocation>
    <subcellularLocation>
        <location evidence="3">Cytoplasm</location>
    </subcellularLocation>
</comment>
<keyword evidence="15 28" id="KW-0418">Kinase</keyword>
<dbReference type="Pfam" id="PF02518">
    <property type="entry name" value="HATPase_c"/>
    <property type="match status" value="1"/>
</dbReference>
<evidence type="ECO:0000256" key="4">
    <source>
        <dbReference type="ARBA" id="ARBA00004651"/>
    </source>
</evidence>
<dbReference type="PROSITE" id="PS50109">
    <property type="entry name" value="HIS_KIN"/>
    <property type="match status" value="1"/>
</dbReference>
<evidence type="ECO:0000256" key="22">
    <source>
        <dbReference type="ARBA" id="ARBA00024827"/>
    </source>
</evidence>
<dbReference type="SUPFAM" id="SSF55874">
    <property type="entry name" value="ATPase domain of HSP90 chaperone/DNA topoisomerase II/histidine kinase"/>
    <property type="match status" value="1"/>
</dbReference>
<feature type="domain" description="HAMP" evidence="27">
    <location>
        <begin position="212"/>
        <end position="264"/>
    </location>
</feature>
<evidence type="ECO:0000256" key="12">
    <source>
        <dbReference type="ARBA" id="ARBA00022692"/>
    </source>
</evidence>
<evidence type="ECO:0000256" key="6">
    <source>
        <dbReference type="ARBA" id="ARBA00017322"/>
    </source>
</evidence>
<dbReference type="GO" id="GO:0046983">
    <property type="term" value="F:protein dimerization activity"/>
    <property type="evidence" value="ECO:0007669"/>
    <property type="project" value="InterPro"/>
</dbReference>
<evidence type="ECO:0000256" key="10">
    <source>
        <dbReference type="ARBA" id="ARBA00022553"/>
    </source>
</evidence>
<dbReference type="InterPro" id="IPR050482">
    <property type="entry name" value="Sensor_HK_TwoCompSys"/>
</dbReference>
<dbReference type="SMART" id="SM00304">
    <property type="entry name" value="HAMP"/>
    <property type="match status" value="1"/>
</dbReference>
<evidence type="ECO:0000256" key="18">
    <source>
        <dbReference type="ARBA" id="ARBA00023004"/>
    </source>
</evidence>
<dbReference type="CDD" id="cd06225">
    <property type="entry name" value="HAMP"/>
    <property type="match status" value="1"/>
</dbReference>
<dbReference type="InterPro" id="IPR004358">
    <property type="entry name" value="Sig_transdc_His_kin-like_C"/>
</dbReference>
<dbReference type="GO" id="GO:0005737">
    <property type="term" value="C:cytoplasm"/>
    <property type="evidence" value="ECO:0007669"/>
    <property type="project" value="UniProtKB-SubCell"/>
</dbReference>
<proteinExistence type="predicted"/>
<dbReference type="PROSITE" id="PS50885">
    <property type="entry name" value="HAMP"/>
    <property type="match status" value="1"/>
</dbReference>
<dbReference type="AlphaFoldDB" id="A0A1Q8QZZ3"/>
<feature type="transmembrane region" description="Helical" evidence="25">
    <location>
        <begin position="190"/>
        <end position="210"/>
    </location>
</feature>
<evidence type="ECO:0000256" key="23">
    <source>
        <dbReference type="ARBA" id="ARBA00030800"/>
    </source>
</evidence>
<feature type="domain" description="Histidine kinase" evidence="26">
    <location>
        <begin position="301"/>
        <end position="494"/>
    </location>
</feature>
<dbReference type="Gene3D" id="1.20.5.1930">
    <property type="match status" value="1"/>
</dbReference>
<name>A0A1Q8QZZ3_9FIRM</name>
<dbReference type="InterPro" id="IPR003594">
    <property type="entry name" value="HATPase_dom"/>
</dbReference>
<dbReference type="SUPFAM" id="SSF158472">
    <property type="entry name" value="HAMP domain-like"/>
    <property type="match status" value="1"/>
</dbReference>
<dbReference type="PIRSF" id="PIRSF037433">
    <property type="entry name" value="STHK_STH3221_prd"/>
    <property type="match status" value="1"/>
</dbReference>
<evidence type="ECO:0000256" key="7">
    <source>
        <dbReference type="ARBA" id="ARBA00022475"/>
    </source>
</evidence>
<gene>
    <name evidence="28" type="ORF">DSOL_1044</name>
</gene>
<keyword evidence="18" id="KW-0408">Iron</keyword>
<dbReference type="RefSeq" id="WP_083642320.1">
    <property type="nucleotide sequence ID" value="NZ_MLBF01000005.1"/>
</dbReference>
<evidence type="ECO:0000256" key="2">
    <source>
        <dbReference type="ARBA" id="ARBA00001966"/>
    </source>
</evidence>
<dbReference type="SMART" id="SM00387">
    <property type="entry name" value="HATPase_c"/>
    <property type="match status" value="1"/>
</dbReference>
<dbReference type="STRING" id="1888891.DSOL_1044"/>
<feature type="transmembrane region" description="Helical" evidence="25">
    <location>
        <begin position="36"/>
        <end position="56"/>
    </location>
</feature>
<evidence type="ECO:0000256" key="17">
    <source>
        <dbReference type="ARBA" id="ARBA00022989"/>
    </source>
</evidence>
<protein>
    <recommendedName>
        <fullName evidence="6">Oxygen sensor histidine kinase NreB</fullName>
        <ecNumber evidence="5">2.7.13.3</ecNumber>
    </recommendedName>
    <alternativeName>
        <fullName evidence="23">Nitrogen regulation protein B</fullName>
    </alternativeName>
</protein>
<evidence type="ECO:0000256" key="14">
    <source>
        <dbReference type="ARBA" id="ARBA00022741"/>
    </source>
</evidence>
<evidence type="ECO:0000256" key="8">
    <source>
        <dbReference type="ARBA" id="ARBA00022485"/>
    </source>
</evidence>
<evidence type="ECO:0000313" key="28">
    <source>
        <dbReference type="EMBL" id="OLN32933.1"/>
    </source>
</evidence>
<dbReference type="InterPro" id="IPR017204">
    <property type="entry name" value="Sig_transdc_His_kin_STH3221"/>
</dbReference>
<dbReference type="CDD" id="cd16917">
    <property type="entry name" value="HATPase_UhpB-NarQ-NarX-like"/>
    <property type="match status" value="1"/>
</dbReference>
<keyword evidence="11" id="KW-0808">Transferase</keyword>
<dbReference type="GO" id="GO:0051539">
    <property type="term" value="F:4 iron, 4 sulfur cluster binding"/>
    <property type="evidence" value="ECO:0007669"/>
    <property type="project" value="UniProtKB-KW"/>
</dbReference>
<evidence type="ECO:0000313" key="29">
    <source>
        <dbReference type="Proteomes" id="UP000186102"/>
    </source>
</evidence>
<evidence type="ECO:0000256" key="1">
    <source>
        <dbReference type="ARBA" id="ARBA00000085"/>
    </source>
</evidence>
<evidence type="ECO:0000256" key="13">
    <source>
        <dbReference type="ARBA" id="ARBA00022723"/>
    </source>
</evidence>
<dbReference type="InterPro" id="IPR011712">
    <property type="entry name" value="Sig_transdc_His_kin_sub3_dim/P"/>
</dbReference>
<keyword evidence="12 25" id="KW-0812">Transmembrane</keyword>
<dbReference type="EMBL" id="MLBF01000005">
    <property type="protein sequence ID" value="OLN32933.1"/>
    <property type="molecule type" value="Genomic_DNA"/>
</dbReference>
<evidence type="ECO:0000256" key="11">
    <source>
        <dbReference type="ARBA" id="ARBA00022679"/>
    </source>
</evidence>
<organism evidence="28 29">
    <name type="scientific">Desulfosporosinus metallidurans</name>
    <dbReference type="NCBI Taxonomy" id="1888891"/>
    <lineage>
        <taxon>Bacteria</taxon>
        <taxon>Bacillati</taxon>
        <taxon>Bacillota</taxon>
        <taxon>Clostridia</taxon>
        <taxon>Eubacteriales</taxon>
        <taxon>Desulfitobacteriaceae</taxon>
        <taxon>Desulfosporosinus</taxon>
    </lineage>
</organism>
<keyword evidence="9" id="KW-0963">Cytoplasm</keyword>
<dbReference type="GO" id="GO:0005886">
    <property type="term" value="C:plasma membrane"/>
    <property type="evidence" value="ECO:0007669"/>
    <property type="project" value="UniProtKB-SubCell"/>
</dbReference>
<evidence type="ECO:0000259" key="27">
    <source>
        <dbReference type="PROSITE" id="PS50885"/>
    </source>
</evidence>
<keyword evidence="20" id="KW-0411">Iron-sulfur</keyword>
<comment type="catalytic activity">
    <reaction evidence="1">
        <text>ATP + protein L-histidine = ADP + protein N-phospho-L-histidine.</text>
        <dbReference type="EC" id="2.7.13.3"/>
    </reaction>
</comment>
<evidence type="ECO:0000256" key="19">
    <source>
        <dbReference type="ARBA" id="ARBA00023012"/>
    </source>
</evidence>
<dbReference type="InterPro" id="IPR033463">
    <property type="entry name" value="sCache_3"/>
</dbReference>
<dbReference type="Pfam" id="PF07730">
    <property type="entry name" value="HisKA_3"/>
    <property type="match status" value="1"/>
</dbReference>
<keyword evidence="14" id="KW-0547">Nucleotide-binding</keyword>
<keyword evidence="24" id="KW-0175">Coiled coil</keyword>
<keyword evidence="7" id="KW-1003">Cell membrane</keyword>
<dbReference type="Proteomes" id="UP000186102">
    <property type="component" value="Unassembled WGS sequence"/>
</dbReference>
<evidence type="ECO:0000256" key="25">
    <source>
        <dbReference type="SAM" id="Phobius"/>
    </source>
</evidence>
<keyword evidence="8" id="KW-0004">4Fe-4S</keyword>
<reference evidence="28 29" key="1">
    <citation type="submission" date="2016-09" db="EMBL/GenBank/DDBJ databases">
        <title>Complete genome of Desulfosporosinus sp. OL.</title>
        <authorList>
            <person name="Mardanov A."/>
            <person name="Beletsky A."/>
            <person name="Panova A."/>
            <person name="Karnachuk O."/>
            <person name="Ravin N."/>
        </authorList>
    </citation>
    <scope>NUCLEOTIDE SEQUENCE [LARGE SCALE GENOMIC DNA]</scope>
    <source>
        <strain evidence="28 29">OL</strain>
    </source>
</reference>
<dbReference type="Gene3D" id="6.10.340.10">
    <property type="match status" value="1"/>
</dbReference>
<keyword evidence="17 25" id="KW-1133">Transmembrane helix</keyword>
<dbReference type="InterPro" id="IPR005467">
    <property type="entry name" value="His_kinase_dom"/>
</dbReference>
<feature type="coiled-coil region" evidence="24">
    <location>
        <begin position="266"/>
        <end position="308"/>
    </location>
</feature>
<dbReference type="Pfam" id="PF17203">
    <property type="entry name" value="sCache_3_2"/>
    <property type="match status" value="1"/>
</dbReference>
<evidence type="ECO:0000256" key="3">
    <source>
        <dbReference type="ARBA" id="ARBA00004496"/>
    </source>
</evidence>
<keyword evidence="10" id="KW-0597">Phosphoprotein</keyword>
<evidence type="ECO:0000256" key="21">
    <source>
        <dbReference type="ARBA" id="ARBA00023136"/>
    </source>
</evidence>
<dbReference type="Pfam" id="PF00672">
    <property type="entry name" value="HAMP"/>
    <property type="match status" value="1"/>
</dbReference>
<dbReference type="GO" id="GO:0046872">
    <property type="term" value="F:metal ion binding"/>
    <property type="evidence" value="ECO:0007669"/>
    <property type="project" value="UniProtKB-KW"/>
</dbReference>
<keyword evidence="21 25" id="KW-0472">Membrane</keyword>
<comment type="cofactor">
    <cofactor evidence="2">
        <name>[4Fe-4S] cluster</name>
        <dbReference type="ChEBI" id="CHEBI:49883"/>
    </cofactor>
</comment>
<evidence type="ECO:0000256" key="5">
    <source>
        <dbReference type="ARBA" id="ARBA00012438"/>
    </source>
</evidence>
<keyword evidence="19" id="KW-0902">Two-component regulatory system</keyword>
<dbReference type="PANTHER" id="PTHR24421:SF10">
    <property type="entry name" value="NITRATE_NITRITE SENSOR PROTEIN NARQ"/>
    <property type="match status" value="1"/>
</dbReference>
<evidence type="ECO:0000256" key="9">
    <source>
        <dbReference type="ARBA" id="ARBA00022490"/>
    </source>
</evidence>
<evidence type="ECO:0000256" key="15">
    <source>
        <dbReference type="ARBA" id="ARBA00022777"/>
    </source>
</evidence>
<comment type="caution">
    <text evidence="28">The sequence shown here is derived from an EMBL/GenBank/DDBJ whole genome shotgun (WGS) entry which is preliminary data.</text>
</comment>